<sequence>MTHLSSDSTSFAEASHSIDLVTFKFISGDDHPFDILVKTPVTPDPPVSNNPHDENRLENVNILSNQQRTTPNILSPRETPSDLEGVLNCIARLEADERETPGQICSPTRAVSQRFRKLAKATNSTPDLLTGTLAWNETIFAPPFATRLPSVPTCPDDAFDLAEAEILTLAATCKADWSEWDDRMAATDIIRMTPSTSSVGDFMDARGHITPIPSLEAKLLALKNAQNLADKKAEIGIPRHSSWFLRSSKTGHSRKQVRCSRRMRPAFESLEARTVSIIQSLPHSYSVESFDFSQHGAVPGADDEQDPSFNCSIVSTPTSDNTPVYDGLFDSPSPAWSLHRVTKYGPLGTIAKYARDGRDFVTSKASSLGSMLTDADDVFPGGLVPETR</sequence>
<dbReference type="Proteomes" id="UP000790709">
    <property type="component" value="Unassembled WGS sequence"/>
</dbReference>
<name>A0ACB8AXE1_9AGAM</name>
<gene>
    <name evidence="1" type="ORF">BV22DRAFT_1051985</name>
</gene>
<dbReference type="EMBL" id="MU266862">
    <property type="protein sequence ID" value="KAH7918070.1"/>
    <property type="molecule type" value="Genomic_DNA"/>
</dbReference>
<keyword evidence="2" id="KW-1185">Reference proteome</keyword>
<accession>A0ACB8AXE1</accession>
<comment type="caution">
    <text evidence="1">The sequence shown here is derived from an EMBL/GenBank/DDBJ whole genome shotgun (WGS) entry which is preliminary data.</text>
</comment>
<protein>
    <submittedName>
        <fullName evidence="1">Uncharacterized protein</fullName>
    </submittedName>
</protein>
<evidence type="ECO:0000313" key="2">
    <source>
        <dbReference type="Proteomes" id="UP000790709"/>
    </source>
</evidence>
<reference evidence="1" key="1">
    <citation type="journal article" date="2021" name="New Phytol.">
        <title>Evolutionary innovations through gain and loss of genes in the ectomycorrhizal Boletales.</title>
        <authorList>
            <person name="Wu G."/>
            <person name="Miyauchi S."/>
            <person name="Morin E."/>
            <person name="Kuo A."/>
            <person name="Drula E."/>
            <person name="Varga T."/>
            <person name="Kohler A."/>
            <person name="Feng B."/>
            <person name="Cao Y."/>
            <person name="Lipzen A."/>
            <person name="Daum C."/>
            <person name="Hundley H."/>
            <person name="Pangilinan J."/>
            <person name="Johnson J."/>
            <person name="Barry K."/>
            <person name="LaButti K."/>
            <person name="Ng V."/>
            <person name="Ahrendt S."/>
            <person name="Min B."/>
            <person name="Choi I.G."/>
            <person name="Park H."/>
            <person name="Plett J.M."/>
            <person name="Magnuson J."/>
            <person name="Spatafora J.W."/>
            <person name="Nagy L.G."/>
            <person name="Henrissat B."/>
            <person name="Grigoriev I.V."/>
            <person name="Yang Z.L."/>
            <person name="Xu J."/>
            <person name="Martin F.M."/>
        </authorList>
    </citation>
    <scope>NUCLEOTIDE SEQUENCE</scope>
    <source>
        <strain evidence="1">KUC20120723A-06</strain>
    </source>
</reference>
<proteinExistence type="predicted"/>
<organism evidence="1 2">
    <name type="scientific">Leucogyrophana mollusca</name>
    <dbReference type="NCBI Taxonomy" id="85980"/>
    <lineage>
        <taxon>Eukaryota</taxon>
        <taxon>Fungi</taxon>
        <taxon>Dikarya</taxon>
        <taxon>Basidiomycota</taxon>
        <taxon>Agaricomycotina</taxon>
        <taxon>Agaricomycetes</taxon>
        <taxon>Agaricomycetidae</taxon>
        <taxon>Boletales</taxon>
        <taxon>Boletales incertae sedis</taxon>
        <taxon>Leucogyrophana</taxon>
    </lineage>
</organism>
<evidence type="ECO:0000313" key="1">
    <source>
        <dbReference type="EMBL" id="KAH7918070.1"/>
    </source>
</evidence>